<sequence>MRGRKLPSLSWERSLSLRMQLYTNTHCDKLTFAYVCYTFKKKICRKIVSMIRAFHRHCYHYFFFVSLNR</sequence>
<dbReference type="EMBL" id="GBXM01011295">
    <property type="protein sequence ID" value="JAH97282.1"/>
    <property type="molecule type" value="Transcribed_RNA"/>
</dbReference>
<dbReference type="AlphaFoldDB" id="A0A0E9X3J2"/>
<protein>
    <submittedName>
        <fullName evidence="1">Uncharacterized protein</fullName>
    </submittedName>
</protein>
<name>A0A0E9X3J2_ANGAN</name>
<reference evidence="1" key="1">
    <citation type="submission" date="2014-11" db="EMBL/GenBank/DDBJ databases">
        <authorList>
            <person name="Amaro Gonzalez C."/>
        </authorList>
    </citation>
    <scope>NUCLEOTIDE SEQUENCE</scope>
</reference>
<evidence type="ECO:0000313" key="1">
    <source>
        <dbReference type="EMBL" id="JAH97282.1"/>
    </source>
</evidence>
<reference evidence="1" key="2">
    <citation type="journal article" date="2015" name="Fish Shellfish Immunol.">
        <title>Early steps in the European eel (Anguilla anguilla)-Vibrio vulnificus interaction in the gills: Role of the RtxA13 toxin.</title>
        <authorList>
            <person name="Callol A."/>
            <person name="Pajuelo D."/>
            <person name="Ebbesson L."/>
            <person name="Teles M."/>
            <person name="MacKenzie S."/>
            <person name="Amaro C."/>
        </authorList>
    </citation>
    <scope>NUCLEOTIDE SEQUENCE</scope>
</reference>
<accession>A0A0E9X3J2</accession>
<proteinExistence type="predicted"/>
<organism evidence="1">
    <name type="scientific">Anguilla anguilla</name>
    <name type="common">European freshwater eel</name>
    <name type="synonym">Muraena anguilla</name>
    <dbReference type="NCBI Taxonomy" id="7936"/>
    <lineage>
        <taxon>Eukaryota</taxon>
        <taxon>Metazoa</taxon>
        <taxon>Chordata</taxon>
        <taxon>Craniata</taxon>
        <taxon>Vertebrata</taxon>
        <taxon>Euteleostomi</taxon>
        <taxon>Actinopterygii</taxon>
        <taxon>Neopterygii</taxon>
        <taxon>Teleostei</taxon>
        <taxon>Anguilliformes</taxon>
        <taxon>Anguillidae</taxon>
        <taxon>Anguilla</taxon>
    </lineage>
</organism>